<accession>A0AAD3WU96</accession>
<dbReference type="GO" id="GO:0071555">
    <property type="term" value="P:cell wall organization"/>
    <property type="evidence" value="ECO:0007669"/>
    <property type="project" value="InterPro"/>
</dbReference>
<evidence type="ECO:0000259" key="1">
    <source>
        <dbReference type="Pfam" id="PF00345"/>
    </source>
</evidence>
<dbReference type="EMBL" id="VZUQ01000071">
    <property type="protein sequence ID" value="KAB1179368.1"/>
    <property type="molecule type" value="Genomic_DNA"/>
</dbReference>
<dbReference type="Pfam" id="PF00345">
    <property type="entry name" value="PapD_N"/>
    <property type="match status" value="1"/>
</dbReference>
<reference evidence="2 3" key="1">
    <citation type="submission" date="2019-09" db="EMBL/GenBank/DDBJ databases">
        <title>Photobacterium damselae subsp. damselae CDC-2227-81, a human clinical isolate.</title>
        <authorList>
            <person name="Osorio C.R."/>
        </authorList>
    </citation>
    <scope>NUCLEOTIDE SEQUENCE [LARGE SCALE GENOMIC DNA]</scope>
    <source>
        <strain evidence="2 3">CDC-2227-81</strain>
    </source>
</reference>
<feature type="domain" description="Pili assembly chaperone N-terminal" evidence="1">
    <location>
        <begin position="36"/>
        <end position="132"/>
    </location>
</feature>
<name>A0AAD3WU96_PHODD</name>
<gene>
    <name evidence="2" type="ORF">F6450_13460</name>
</gene>
<evidence type="ECO:0000313" key="2">
    <source>
        <dbReference type="EMBL" id="KAB1179368.1"/>
    </source>
</evidence>
<dbReference type="Proteomes" id="UP000480943">
    <property type="component" value="Unassembled WGS sequence"/>
</dbReference>
<dbReference type="InterPro" id="IPR013783">
    <property type="entry name" value="Ig-like_fold"/>
</dbReference>
<evidence type="ECO:0000313" key="3">
    <source>
        <dbReference type="Proteomes" id="UP000480943"/>
    </source>
</evidence>
<dbReference type="SUPFAM" id="SSF49354">
    <property type="entry name" value="PapD-like"/>
    <property type="match status" value="1"/>
</dbReference>
<dbReference type="Gene3D" id="2.60.40.10">
    <property type="entry name" value="Immunoglobulins"/>
    <property type="match status" value="1"/>
</dbReference>
<sequence>MKIRMHIMKMFLLFFALFSSYVLGLEISPMVQEWNLSESQRNKMISLYNDSNQRVAIEVISSNIDQDKNDINHKLQVFPPAFLIEPGKRQNVMLVWSDNSVLQSSQSYFVSFIQHPTAKDSDAGIQIRIRYNAVVHITSNNLLDSVNVVSVENTSTGLNAEIINSGNKYARLEDYQMSLIDLQGKAFTVTSSQISPNSLFLYPQQKKSLFIDTSGRKVRSIELIKDD</sequence>
<dbReference type="AlphaFoldDB" id="A0AAD3WU96"/>
<comment type="caution">
    <text evidence="2">The sequence shown here is derived from an EMBL/GenBank/DDBJ whole genome shotgun (WGS) entry which is preliminary data.</text>
</comment>
<dbReference type="PANTHER" id="PTHR30251">
    <property type="entry name" value="PILUS ASSEMBLY CHAPERONE"/>
    <property type="match status" value="1"/>
</dbReference>
<dbReference type="GO" id="GO:0030288">
    <property type="term" value="C:outer membrane-bounded periplasmic space"/>
    <property type="evidence" value="ECO:0007669"/>
    <property type="project" value="InterPro"/>
</dbReference>
<dbReference type="InterPro" id="IPR016147">
    <property type="entry name" value="Pili_assmbl_chaperone_N"/>
</dbReference>
<proteinExistence type="predicted"/>
<dbReference type="PANTHER" id="PTHR30251:SF4">
    <property type="entry name" value="SLR1668 PROTEIN"/>
    <property type="match status" value="1"/>
</dbReference>
<dbReference type="InterPro" id="IPR050643">
    <property type="entry name" value="Periplasmic_pilus_chap"/>
</dbReference>
<protein>
    <submittedName>
        <fullName evidence="2">Fimbria/pilus periplasmic chaperone</fullName>
    </submittedName>
</protein>
<dbReference type="InterPro" id="IPR008962">
    <property type="entry name" value="PapD-like_sf"/>
</dbReference>
<organism evidence="2 3">
    <name type="scientific">Photobacterium damselae subsp. damselae</name>
    <name type="common">Listonella damsela</name>
    <dbReference type="NCBI Taxonomy" id="85581"/>
    <lineage>
        <taxon>Bacteria</taxon>
        <taxon>Pseudomonadati</taxon>
        <taxon>Pseudomonadota</taxon>
        <taxon>Gammaproteobacteria</taxon>
        <taxon>Vibrionales</taxon>
        <taxon>Vibrionaceae</taxon>
        <taxon>Photobacterium</taxon>
    </lineage>
</organism>